<keyword evidence="1" id="KW-0472">Membrane</keyword>
<dbReference type="InParanoid" id="B9GQT2"/>
<evidence type="ECO:0000256" key="1">
    <source>
        <dbReference type="SAM" id="Phobius"/>
    </source>
</evidence>
<gene>
    <name evidence="2" type="ORF">POPTR_002G020300</name>
</gene>
<protein>
    <submittedName>
        <fullName evidence="2">Uncharacterized protein</fullName>
    </submittedName>
</protein>
<evidence type="ECO:0000313" key="3">
    <source>
        <dbReference type="Proteomes" id="UP000006729"/>
    </source>
</evidence>
<proteinExistence type="predicted"/>
<sequence>MVQLAIWSNLPTAKFVEALAALVLTNSALEFLSSQEHITDQDFLSVGNHRRHHLEFGSSCNHRQRKKCGIKVKAEGNKFLRRSFMGLNRPKTSDPEKGMPEKGWKWHILWAIYNSSLTAEGSVSSSSLVGSASVLEVASFVLSFNFFYIIFLFNDCIRTDA</sequence>
<dbReference type="AlphaFoldDB" id="B9GQT2"/>
<dbReference type="Proteomes" id="UP000006729">
    <property type="component" value="Chromosome 2"/>
</dbReference>
<feature type="transmembrane region" description="Helical" evidence="1">
    <location>
        <begin position="132"/>
        <end position="153"/>
    </location>
</feature>
<keyword evidence="1" id="KW-0812">Transmembrane</keyword>
<accession>B9GQT2</accession>
<organism evidence="2 3">
    <name type="scientific">Populus trichocarpa</name>
    <name type="common">Western balsam poplar</name>
    <name type="synonym">Populus balsamifera subsp. trichocarpa</name>
    <dbReference type="NCBI Taxonomy" id="3694"/>
    <lineage>
        <taxon>Eukaryota</taxon>
        <taxon>Viridiplantae</taxon>
        <taxon>Streptophyta</taxon>
        <taxon>Embryophyta</taxon>
        <taxon>Tracheophyta</taxon>
        <taxon>Spermatophyta</taxon>
        <taxon>Magnoliopsida</taxon>
        <taxon>eudicotyledons</taxon>
        <taxon>Gunneridae</taxon>
        <taxon>Pentapetalae</taxon>
        <taxon>rosids</taxon>
        <taxon>fabids</taxon>
        <taxon>Malpighiales</taxon>
        <taxon>Salicaceae</taxon>
        <taxon>Saliceae</taxon>
        <taxon>Populus</taxon>
    </lineage>
</organism>
<name>B9GQT2_POPTR</name>
<reference evidence="2 3" key="1">
    <citation type="journal article" date="2006" name="Science">
        <title>The genome of black cottonwood, Populus trichocarpa (Torr. &amp; Gray).</title>
        <authorList>
            <person name="Tuskan G.A."/>
            <person name="Difazio S."/>
            <person name="Jansson S."/>
            <person name="Bohlmann J."/>
            <person name="Grigoriev I."/>
            <person name="Hellsten U."/>
            <person name="Putnam N."/>
            <person name="Ralph S."/>
            <person name="Rombauts S."/>
            <person name="Salamov A."/>
            <person name="Schein J."/>
            <person name="Sterck L."/>
            <person name="Aerts A."/>
            <person name="Bhalerao R.R."/>
            <person name="Bhalerao R.P."/>
            <person name="Blaudez D."/>
            <person name="Boerjan W."/>
            <person name="Brun A."/>
            <person name="Brunner A."/>
            <person name="Busov V."/>
            <person name="Campbell M."/>
            <person name="Carlson J."/>
            <person name="Chalot M."/>
            <person name="Chapman J."/>
            <person name="Chen G.L."/>
            <person name="Cooper D."/>
            <person name="Coutinho P.M."/>
            <person name="Couturier J."/>
            <person name="Covert S."/>
            <person name="Cronk Q."/>
            <person name="Cunningham R."/>
            <person name="Davis J."/>
            <person name="Degroeve S."/>
            <person name="Dejardin A."/>
            <person name="Depamphilis C."/>
            <person name="Detter J."/>
            <person name="Dirks B."/>
            <person name="Dubchak I."/>
            <person name="Duplessis S."/>
            <person name="Ehlting J."/>
            <person name="Ellis B."/>
            <person name="Gendler K."/>
            <person name="Goodstein D."/>
            <person name="Gribskov M."/>
            <person name="Grimwood J."/>
            <person name="Groover A."/>
            <person name="Gunter L."/>
            <person name="Hamberger B."/>
            <person name="Heinze B."/>
            <person name="Helariutta Y."/>
            <person name="Henrissat B."/>
            <person name="Holligan D."/>
            <person name="Holt R."/>
            <person name="Huang W."/>
            <person name="Islam-Faridi N."/>
            <person name="Jones S."/>
            <person name="Jones-Rhoades M."/>
            <person name="Jorgensen R."/>
            <person name="Joshi C."/>
            <person name="Kangasjarvi J."/>
            <person name="Karlsson J."/>
            <person name="Kelleher C."/>
            <person name="Kirkpatrick R."/>
            <person name="Kirst M."/>
            <person name="Kohler A."/>
            <person name="Kalluri U."/>
            <person name="Larimer F."/>
            <person name="Leebens-Mack J."/>
            <person name="Leple J.C."/>
            <person name="Locascio P."/>
            <person name="Lou Y."/>
            <person name="Lucas S."/>
            <person name="Martin F."/>
            <person name="Montanini B."/>
            <person name="Napoli C."/>
            <person name="Nelson D.R."/>
            <person name="Nelson C."/>
            <person name="Nieminen K."/>
            <person name="Nilsson O."/>
            <person name="Pereda V."/>
            <person name="Peter G."/>
            <person name="Philippe R."/>
            <person name="Pilate G."/>
            <person name="Poliakov A."/>
            <person name="Razumovskaya J."/>
            <person name="Richardson P."/>
            <person name="Rinaldi C."/>
            <person name="Ritland K."/>
            <person name="Rouze P."/>
            <person name="Ryaboy D."/>
            <person name="Schmutz J."/>
            <person name="Schrader J."/>
            <person name="Segerman B."/>
            <person name="Shin H."/>
            <person name="Siddiqui A."/>
            <person name="Sterky F."/>
            <person name="Terry A."/>
            <person name="Tsai C.J."/>
            <person name="Uberbacher E."/>
            <person name="Unneberg P."/>
            <person name="Vahala J."/>
            <person name="Wall K."/>
            <person name="Wessler S."/>
            <person name="Yang G."/>
            <person name="Yin T."/>
            <person name="Douglas C."/>
            <person name="Marra M."/>
            <person name="Sandberg G."/>
            <person name="Van de Peer Y."/>
            <person name="Rokhsar D."/>
        </authorList>
    </citation>
    <scope>NUCLEOTIDE SEQUENCE [LARGE SCALE GENOMIC DNA]</scope>
    <source>
        <strain evidence="3">cv. Nisqually</strain>
    </source>
</reference>
<keyword evidence="1" id="KW-1133">Transmembrane helix</keyword>
<dbReference type="EMBL" id="CM009291">
    <property type="protein sequence ID" value="PNT47350.1"/>
    <property type="molecule type" value="Genomic_DNA"/>
</dbReference>
<keyword evidence="3" id="KW-1185">Reference proteome</keyword>
<evidence type="ECO:0000313" key="2">
    <source>
        <dbReference type="EMBL" id="PNT47350.1"/>
    </source>
</evidence>
<dbReference type="HOGENOM" id="CLU_1646591_0_0_1"/>